<dbReference type="AlphaFoldDB" id="A0A2J6X4F3"/>
<evidence type="ECO:0000313" key="12">
    <source>
        <dbReference type="EMBL" id="PMP81252.1"/>
    </source>
</evidence>
<dbReference type="GO" id="GO:0046872">
    <property type="term" value="F:metal ion binding"/>
    <property type="evidence" value="ECO:0007669"/>
    <property type="project" value="UniProtKB-KW"/>
</dbReference>
<comment type="subunit">
    <text evidence="8">Homodimer.</text>
</comment>
<name>A0A2J6X4F3_9BACT</name>
<dbReference type="SUPFAM" id="SSF52402">
    <property type="entry name" value="Adenine nucleotide alpha hydrolases-like"/>
    <property type="match status" value="1"/>
</dbReference>
<dbReference type="GO" id="GO:0009435">
    <property type="term" value="P:NAD+ biosynthetic process"/>
    <property type="evidence" value="ECO:0007669"/>
    <property type="project" value="UniProtKB-UniRule"/>
</dbReference>
<dbReference type="GO" id="GO:0003952">
    <property type="term" value="F:NAD+ synthase (glutamine-hydrolyzing) activity"/>
    <property type="evidence" value="ECO:0007669"/>
    <property type="project" value="InterPro"/>
</dbReference>
<keyword evidence="2 8" id="KW-0436">Ligase</keyword>
<evidence type="ECO:0000256" key="4">
    <source>
        <dbReference type="ARBA" id="ARBA00022741"/>
    </source>
</evidence>
<dbReference type="UniPathway" id="UPA00253">
    <property type="reaction ID" value="UER00333"/>
</dbReference>
<feature type="domain" description="NAD/GMP synthase" evidence="11">
    <location>
        <begin position="14"/>
        <end position="100"/>
    </location>
</feature>
<gene>
    <name evidence="8 12" type="primary">nadE</name>
    <name evidence="12" type="ORF">C0175_05800</name>
</gene>
<feature type="binding site" description="in other chain" evidence="8">
    <location>
        <position position="194"/>
    </location>
    <ligand>
        <name>deamido-NAD(+)</name>
        <dbReference type="ChEBI" id="CHEBI:58437"/>
        <note>ligand shared between two neighboring subunits</note>
    </ligand>
</feature>
<evidence type="ECO:0000256" key="7">
    <source>
        <dbReference type="ARBA" id="ARBA00023027"/>
    </source>
</evidence>
<dbReference type="InterPro" id="IPR022926">
    <property type="entry name" value="NH(3)-dep_NAD(+)_synth"/>
</dbReference>
<dbReference type="GO" id="GO:0008795">
    <property type="term" value="F:NAD+ synthase activity"/>
    <property type="evidence" value="ECO:0007669"/>
    <property type="project" value="UniProtKB-UniRule"/>
</dbReference>
<sequence>MRDCLRLKDPEEVTNTIVKFIMKQVEKLNANGVIFGLSGGIDSSLVAFLLRRALPNDKILALFMGERDTHPQSLKHARIVSDALHIELKEINITGILKAIGVYSLEPPPLFIPRKFQERYTINKYLQNQDEKETTFLKSLKGGAGNIEIMKGNAYLHTKHRIRAVLLYFYGEQMNYIVAGCCNKTEKLTGYFVKYGDSASDFDPIADLYKTQVRELSEFLGVPKEIIEKPPSPDLAPGLTDEFALQMPYEKIDMILYALEHNLESELKNENITEKEIEYIKTLRELSSHMRELPPYPKIEN</sequence>
<comment type="caution">
    <text evidence="12">The sequence shown here is derived from an EMBL/GenBank/DDBJ whole genome shotgun (WGS) entry which is preliminary data.</text>
</comment>
<dbReference type="EMBL" id="PNIX01000334">
    <property type="protein sequence ID" value="PMP81252.1"/>
    <property type="molecule type" value="Genomic_DNA"/>
</dbReference>
<evidence type="ECO:0000259" key="11">
    <source>
        <dbReference type="Pfam" id="PF02540"/>
    </source>
</evidence>
<protein>
    <recommendedName>
        <fullName evidence="8 10">NH(3)-dependent NAD(+) synthetase</fullName>
        <ecNumber evidence="8 10">6.3.1.5</ecNumber>
    </recommendedName>
</protein>
<accession>A0A2J6X4F3</accession>
<dbReference type="GO" id="GO:0005737">
    <property type="term" value="C:cytoplasm"/>
    <property type="evidence" value="ECO:0007669"/>
    <property type="project" value="InterPro"/>
</dbReference>
<evidence type="ECO:0000256" key="3">
    <source>
        <dbReference type="ARBA" id="ARBA00022723"/>
    </source>
</evidence>
<comment type="similarity">
    <text evidence="1 8 9">Belongs to the NAD synthetase family.</text>
</comment>
<feature type="binding site" description="in other chain" evidence="8">
    <location>
        <position position="161"/>
    </location>
    <ligand>
        <name>deamido-NAD(+)</name>
        <dbReference type="ChEBI" id="CHEBI:58437"/>
        <note>ligand shared between two neighboring subunits</note>
    </ligand>
</feature>
<feature type="binding site" evidence="8">
    <location>
        <position position="232"/>
    </location>
    <ligand>
        <name>ATP</name>
        <dbReference type="ChEBI" id="CHEBI:30616"/>
    </ligand>
</feature>
<feature type="binding site" evidence="8">
    <location>
        <position position="210"/>
    </location>
    <ligand>
        <name>ATP</name>
        <dbReference type="ChEBI" id="CHEBI:30616"/>
    </ligand>
</feature>
<dbReference type="Pfam" id="PF02540">
    <property type="entry name" value="NAD_synthase"/>
    <property type="match status" value="2"/>
</dbReference>
<feature type="binding site" evidence="8">
    <location>
        <position position="201"/>
    </location>
    <ligand>
        <name>deamido-NAD(+)</name>
        <dbReference type="ChEBI" id="CHEBI:58437"/>
        <note>ligand shared between two neighboring subunits</note>
    </ligand>
</feature>
<comment type="pathway">
    <text evidence="8">Cofactor biosynthesis; NAD(+) biosynthesis; NAD(+) from deamido-NAD(+) (ammonia route): step 1/1.</text>
</comment>
<evidence type="ECO:0000256" key="1">
    <source>
        <dbReference type="ARBA" id="ARBA00005859"/>
    </source>
</evidence>
<evidence type="ECO:0000256" key="6">
    <source>
        <dbReference type="ARBA" id="ARBA00022842"/>
    </source>
</evidence>
<keyword evidence="6 8" id="KW-0460">Magnesium</keyword>
<dbReference type="InterPro" id="IPR022310">
    <property type="entry name" value="NAD/GMP_synthase"/>
</dbReference>
<dbReference type="PANTHER" id="PTHR23090:SF9">
    <property type="entry name" value="GLUTAMINE-DEPENDENT NAD(+) SYNTHETASE"/>
    <property type="match status" value="1"/>
</dbReference>
<keyword evidence="5 8" id="KW-0067">ATP-binding</keyword>
<evidence type="ECO:0000256" key="8">
    <source>
        <dbReference type="HAMAP-Rule" id="MF_00193"/>
    </source>
</evidence>
<proteinExistence type="inferred from homology"/>
<keyword evidence="7 8" id="KW-0520">NAD</keyword>
<dbReference type="Proteomes" id="UP000236910">
    <property type="component" value="Unassembled WGS sequence"/>
</dbReference>
<dbReference type="GO" id="GO:0004359">
    <property type="term" value="F:glutaminase activity"/>
    <property type="evidence" value="ECO:0007669"/>
    <property type="project" value="InterPro"/>
</dbReference>
<feature type="domain" description="NAD/GMP synthase" evidence="11">
    <location>
        <begin position="148"/>
        <end position="294"/>
    </location>
</feature>
<dbReference type="HAMAP" id="MF_00193">
    <property type="entry name" value="NadE_ammonia_dep"/>
    <property type="match status" value="1"/>
</dbReference>
<evidence type="ECO:0000256" key="9">
    <source>
        <dbReference type="RuleBase" id="RU003811"/>
    </source>
</evidence>
<dbReference type="NCBIfam" id="TIGR00552">
    <property type="entry name" value="nadE"/>
    <property type="match status" value="1"/>
</dbReference>
<feature type="binding site" evidence="8">
    <location>
        <begin position="36"/>
        <end position="43"/>
    </location>
    <ligand>
        <name>ATP</name>
        <dbReference type="ChEBI" id="CHEBI:30616"/>
    </ligand>
</feature>
<dbReference type="GO" id="GO:0005524">
    <property type="term" value="F:ATP binding"/>
    <property type="evidence" value="ECO:0007669"/>
    <property type="project" value="UniProtKB-UniRule"/>
</dbReference>
<keyword evidence="4 8" id="KW-0547">Nucleotide-binding</keyword>
<dbReference type="InterPro" id="IPR014729">
    <property type="entry name" value="Rossmann-like_a/b/a_fold"/>
</dbReference>
<dbReference type="PANTHER" id="PTHR23090">
    <property type="entry name" value="NH 3 /GLUTAMINE-DEPENDENT NAD + SYNTHETASE"/>
    <property type="match status" value="1"/>
</dbReference>
<evidence type="ECO:0000313" key="13">
    <source>
        <dbReference type="Proteomes" id="UP000236910"/>
    </source>
</evidence>
<feature type="binding site" evidence="8">
    <location>
        <position position="186"/>
    </location>
    <ligand>
        <name>Mg(2+)</name>
        <dbReference type="ChEBI" id="CHEBI:18420"/>
    </ligand>
</feature>
<comment type="function">
    <text evidence="8">Catalyzes the ATP-dependent amidation of deamido-NAD to form NAD. Uses ammonia as a nitrogen source.</text>
</comment>
<evidence type="ECO:0000256" key="10">
    <source>
        <dbReference type="RuleBase" id="RU003812"/>
    </source>
</evidence>
<dbReference type="CDD" id="cd00553">
    <property type="entry name" value="NAD_synthase"/>
    <property type="match status" value="1"/>
</dbReference>
<dbReference type="EC" id="6.3.1.5" evidence="8 10"/>
<comment type="caution">
    <text evidence="8">Lacks conserved residue(s) required for the propagation of feature annotation.</text>
</comment>
<feature type="binding site" evidence="8">
    <location>
        <position position="42"/>
    </location>
    <ligand>
        <name>Mg(2+)</name>
        <dbReference type="ChEBI" id="CHEBI:18420"/>
    </ligand>
</feature>
<comment type="catalytic activity">
    <reaction evidence="8 10">
        <text>deamido-NAD(+) + NH4(+) + ATP = AMP + diphosphate + NAD(+) + H(+)</text>
        <dbReference type="Rhea" id="RHEA:21188"/>
        <dbReference type="ChEBI" id="CHEBI:15378"/>
        <dbReference type="ChEBI" id="CHEBI:28938"/>
        <dbReference type="ChEBI" id="CHEBI:30616"/>
        <dbReference type="ChEBI" id="CHEBI:33019"/>
        <dbReference type="ChEBI" id="CHEBI:57540"/>
        <dbReference type="ChEBI" id="CHEBI:58437"/>
        <dbReference type="ChEBI" id="CHEBI:456215"/>
        <dbReference type="EC" id="6.3.1.5"/>
    </reaction>
</comment>
<evidence type="ECO:0000256" key="2">
    <source>
        <dbReference type="ARBA" id="ARBA00022598"/>
    </source>
</evidence>
<evidence type="ECO:0000256" key="5">
    <source>
        <dbReference type="ARBA" id="ARBA00022840"/>
    </source>
</evidence>
<organism evidence="12 13">
    <name type="scientific">Caldisericum exile</name>
    <dbReference type="NCBI Taxonomy" id="693075"/>
    <lineage>
        <taxon>Bacteria</taxon>
        <taxon>Pseudomonadati</taxon>
        <taxon>Caldisericota/Cryosericota group</taxon>
        <taxon>Caldisericota</taxon>
        <taxon>Caldisericia</taxon>
        <taxon>Caldisericales</taxon>
        <taxon>Caldisericaceae</taxon>
        <taxon>Caldisericum</taxon>
    </lineage>
</organism>
<keyword evidence="3 8" id="KW-0479">Metal-binding</keyword>
<reference evidence="12 13" key="1">
    <citation type="submission" date="2018-01" db="EMBL/GenBank/DDBJ databases">
        <title>Metagenomic assembled genomes from two thermal pools in the Uzon Caldera, Kamchatka, Russia.</title>
        <authorList>
            <person name="Wilkins L."/>
            <person name="Ettinger C."/>
        </authorList>
    </citation>
    <scope>NUCLEOTIDE SEQUENCE [LARGE SCALE GENOMIC DNA]</scope>
    <source>
        <strain evidence="12">ARK-10</strain>
    </source>
</reference>
<dbReference type="InterPro" id="IPR003694">
    <property type="entry name" value="NAD_synthase"/>
</dbReference>
<dbReference type="Gene3D" id="3.40.50.620">
    <property type="entry name" value="HUPs"/>
    <property type="match status" value="1"/>
</dbReference>